<dbReference type="PROSITE" id="PS50297">
    <property type="entry name" value="ANK_REP_REGION"/>
    <property type="match status" value="5"/>
</dbReference>
<dbReference type="SUPFAM" id="SSF48403">
    <property type="entry name" value="Ankyrin repeat"/>
    <property type="match status" value="1"/>
</dbReference>
<dbReference type="Gene3D" id="3.40.50.1580">
    <property type="entry name" value="Nucleoside phosphorylase domain"/>
    <property type="match status" value="1"/>
</dbReference>
<evidence type="ECO:0000259" key="4">
    <source>
        <dbReference type="Pfam" id="PF24883"/>
    </source>
</evidence>
<dbReference type="Gene3D" id="1.25.40.20">
    <property type="entry name" value="Ankyrin repeat-containing domain"/>
    <property type="match status" value="3"/>
</dbReference>
<dbReference type="InterPro" id="IPR027417">
    <property type="entry name" value="P-loop_NTPase"/>
</dbReference>
<protein>
    <recommendedName>
        <fullName evidence="4">Nephrocystin 3-like N-terminal domain-containing protein</fullName>
    </recommendedName>
</protein>
<dbReference type="InterPro" id="IPR056884">
    <property type="entry name" value="NPHP3-like_N"/>
</dbReference>
<dbReference type="SMART" id="SM00248">
    <property type="entry name" value="ANK"/>
    <property type="match status" value="8"/>
</dbReference>
<sequence>MRVLAVFVALLAVAIATPSLEVRQQGQGCKEFHNERCEDQKNATEEDTSAMTTESMGQHWHDDYRVGWICALPLEAAAATALLDRKHPKLDQDPSDSNAYALGQIGPHNVVIGHLPFGSMGETAATTVARDMLRSFPNIRIGLLVGIGGGAPGPPNDDPDEDIRLGDIVVSKPGHNNGGVIQYDYGKTMDENAFVQTGYLNKPPAALLTALAELTSQHELEGGAFSEYISEMAKRFPRMRHKWQYPGLERDHLYKEDYKHSDIERSCEDLACAAHPANLVLRKPRDTTDPVVHYGVIASGNQVMRDGITREKLRKKHAAAAFAKELLGIVAPQQVERTEKAMKVLEKKLQEEFGKVNVKLDPIFTAAQRKERDEILDWISPDTYKSHQADSFDRHEEGTGKWFLTDPRFTAWSEGEQGGGGDIQTLFCPGLAGVGKTTIASIAIDHLWNARRQENAVVAFLYCNYKLAAQQTPDKMLRAILRQVVEALPSMPDEVKELRGSCVVGIKHPTLDTISDVVCAIAKRFSPMFLVLDALDECPRESLTVLLDKVWDLQRSGVRVMATSRPLSSIEQALSHAAGLSRLEIRADHRDVMMYIDRKFDFTKFYPNSRERCEAVQQTIVDAANGMFLLVPLYLNLLKTKHTRGELEEELHKISSGQSSNPTQEAYTKTIEMISSRDDTSEWAHRIMAWVFHARRPLHLHELQLALTAQVQRTSHQLDLDYAPPDIQEFISFCAGLVVVNPTSNVIGFMHYTTHQYFQEYESLHAWLADAPGDIAQTCLRYLSFDTFALSPMQNQRGLRDRLRENAFLDYAARFWGDHAWGVQEHVEERALRFLRNKALAECASQVMTIPEGHDFRRSFTAVKMGGVHLVASFGLNMLLSRLLDGGLPDDAEGIIIDERDSQGRTPVSWAALKGHESTVEELCVRKCDSNARDWHGETPISLAVRNGYAAVVDVLLTHGSQPDIPDRFGRTPLSRAAERGYTYIARQLLELGADPNQQDQTGQTSLWWAVRKGHENTVRLLLDYQADPEIANSLGKSPLSMCLDNGSEAMLEDICASHDALFVKAIKERNVNEISRLSQRDIKLHMTPEMGQVALSLAARENIQQLVEHFLGDGVDVNARDDEGRTALSWASEAHNRLLVKLLLEHGALPDPEHHGYYETLLPWAFRLTEKAMLRQLLHCGILPDSTDTRLYCDVLNWTIENHHDDVTQQLLENWILPHFEDPDSSPDNTGKINKNVRRSVGMWPIICLDTKVIKWTLDNGHHELTRRLLENRYLKRRQDTRFGARVYEWAVIRGHHAIMKQLLDDGIFTDSGYDPSRFVQFALAAGKNDGMRLEQLLNDVRFMHPVTDIYFLWALKLTTENDRGAIIKQSLLRGAFPDYGDVHSGFWAWELIEPAVINHGAILKQLLHDRVYGDHGDADCCFMAFRSGGGDDTKKIIEQFVKDGRYPGCDNCCFVAFNLGARDDHEAIIKKMLNS</sequence>
<feature type="repeat" description="ANK" evidence="2">
    <location>
        <begin position="1091"/>
        <end position="1123"/>
    </location>
</feature>
<dbReference type="InterPro" id="IPR053137">
    <property type="entry name" value="NLR-like"/>
</dbReference>
<dbReference type="Pfam" id="PF12796">
    <property type="entry name" value="Ank_2"/>
    <property type="match status" value="3"/>
</dbReference>
<feature type="repeat" description="ANK" evidence="2">
    <location>
        <begin position="969"/>
        <end position="1001"/>
    </location>
</feature>
<evidence type="ECO:0000256" key="1">
    <source>
        <dbReference type="ARBA" id="ARBA00022737"/>
    </source>
</evidence>
<evidence type="ECO:0000256" key="3">
    <source>
        <dbReference type="SAM" id="SignalP"/>
    </source>
</evidence>
<name>A0AAD4CSS9_ASPNN</name>
<dbReference type="SUPFAM" id="SSF53167">
    <property type="entry name" value="Purine and uridine phosphorylases"/>
    <property type="match status" value="1"/>
</dbReference>
<gene>
    <name evidence="5" type="ORF">FE257_002465</name>
</gene>
<feature type="repeat" description="ANK" evidence="2">
    <location>
        <begin position="1124"/>
        <end position="1156"/>
    </location>
</feature>
<proteinExistence type="predicted"/>
<keyword evidence="3" id="KW-0732">Signal</keyword>
<dbReference type="Proteomes" id="UP001194746">
    <property type="component" value="Unassembled WGS sequence"/>
</dbReference>
<feature type="repeat" description="ANK" evidence="2">
    <location>
        <begin position="1002"/>
        <end position="1034"/>
    </location>
</feature>
<dbReference type="InterPro" id="IPR035994">
    <property type="entry name" value="Nucleoside_phosphorylase_sf"/>
</dbReference>
<keyword evidence="1" id="KW-0677">Repeat</keyword>
<dbReference type="PROSITE" id="PS50088">
    <property type="entry name" value="ANK_REPEAT"/>
    <property type="match status" value="5"/>
</dbReference>
<dbReference type="InterPro" id="IPR036770">
    <property type="entry name" value="Ankyrin_rpt-contain_sf"/>
</dbReference>
<keyword evidence="2" id="KW-0040">ANK repeat</keyword>
<keyword evidence="6" id="KW-1185">Reference proteome</keyword>
<feature type="repeat" description="ANK" evidence="2">
    <location>
        <begin position="936"/>
        <end position="968"/>
    </location>
</feature>
<dbReference type="EMBL" id="VCAU01000014">
    <property type="protein sequence ID" value="KAF9892059.1"/>
    <property type="molecule type" value="Genomic_DNA"/>
</dbReference>
<dbReference type="PANTHER" id="PTHR46082">
    <property type="entry name" value="ATP/GTP-BINDING PROTEIN-RELATED"/>
    <property type="match status" value="1"/>
</dbReference>
<evidence type="ECO:0000256" key="2">
    <source>
        <dbReference type="PROSITE-ProRule" id="PRU00023"/>
    </source>
</evidence>
<dbReference type="InterPro" id="IPR002110">
    <property type="entry name" value="Ankyrin_rpt"/>
</dbReference>
<evidence type="ECO:0000313" key="6">
    <source>
        <dbReference type="Proteomes" id="UP001194746"/>
    </source>
</evidence>
<feature type="signal peptide" evidence="3">
    <location>
        <begin position="1"/>
        <end position="16"/>
    </location>
</feature>
<dbReference type="GO" id="GO:0003824">
    <property type="term" value="F:catalytic activity"/>
    <property type="evidence" value="ECO:0007669"/>
    <property type="project" value="InterPro"/>
</dbReference>
<dbReference type="Gene3D" id="3.40.50.300">
    <property type="entry name" value="P-loop containing nucleotide triphosphate hydrolases"/>
    <property type="match status" value="1"/>
</dbReference>
<comment type="caution">
    <text evidence="5">The sequence shown here is derived from an EMBL/GenBank/DDBJ whole genome shotgun (WGS) entry which is preliminary data.</text>
</comment>
<dbReference type="GO" id="GO:0009116">
    <property type="term" value="P:nucleoside metabolic process"/>
    <property type="evidence" value="ECO:0007669"/>
    <property type="project" value="InterPro"/>
</dbReference>
<feature type="chain" id="PRO_5041914104" description="Nephrocystin 3-like N-terminal domain-containing protein" evidence="3">
    <location>
        <begin position="17"/>
        <end position="1477"/>
    </location>
</feature>
<reference evidence="5" key="2">
    <citation type="submission" date="2020-02" db="EMBL/GenBank/DDBJ databases">
        <authorList>
            <person name="Gilchrist C.L.M."/>
            <person name="Chooi Y.-H."/>
        </authorList>
    </citation>
    <scope>NUCLEOTIDE SEQUENCE</scope>
    <source>
        <strain evidence="5">MST-FP2251</strain>
    </source>
</reference>
<organism evidence="5 6">
    <name type="scientific">Aspergillus nanangensis</name>
    <dbReference type="NCBI Taxonomy" id="2582783"/>
    <lineage>
        <taxon>Eukaryota</taxon>
        <taxon>Fungi</taxon>
        <taxon>Dikarya</taxon>
        <taxon>Ascomycota</taxon>
        <taxon>Pezizomycotina</taxon>
        <taxon>Eurotiomycetes</taxon>
        <taxon>Eurotiomycetidae</taxon>
        <taxon>Eurotiales</taxon>
        <taxon>Aspergillaceae</taxon>
        <taxon>Aspergillus</taxon>
        <taxon>Aspergillus subgen. Circumdati</taxon>
    </lineage>
</organism>
<dbReference type="SUPFAM" id="SSF52540">
    <property type="entry name" value="P-loop containing nucleoside triphosphate hydrolases"/>
    <property type="match status" value="1"/>
</dbReference>
<accession>A0AAD4CSS9</accession>
<dbReference type="PANTHER" id="PTHR46082:SF11">
    <property type="entry name" value="AAA+ ATPASE DOMAIN-CONTAINING PROTEIN-RELATED"/>
    <property type="match status" value="1"/>
</dbReference>
<evidence type="ECO:0000313" key="5">
    <source>
        <dbReference type="EMBL" id="KAF9892059.1"/>
    </source>
</evidence>
<reference evidence="5" key="1">
    <citation type="journal article" date="2019" name="Beilstein J. Org. Chem.">
        <title>Nanangenines: drimane sesquiterpenoids as the dominant metabolite cohort of a novel Australian fungus, Aspergillus nanangensis.</title>
        <authorList>
            <person name="Lacey H.J."/>
            <person name="Gilchrist C.L.M."/>
            <person name="Crombie A."/>
            <person name="Kalaitzis J.A."/>
            <person name="Vuong D."/>
            <person name="Rutledge P.J."/>
            <person name="Turner P."/>
            <person name="Pitt J.I."/>
            <person name="Lacey E."/>
            <person name="Chooi Y.H."/>
            <person name="Piggott A.M."/>
        </authorList>
    </citation>
    <scope>NUCLEOTIDE SEQUENCE</scope>
    <source>
        <strain evidence="5">MST-FP2251</strain>
    </source>
</reference>
<dbReference type="Pfam" id="PF24883">
    <property type="entry name" value="NPHP3_N"/>
    <property type="match status" value="1"/>
</dbReference>
<feature type="domain" description="Nephrocystin 3-like N-terminal" evidence="4">
    <location>
        <begin position="398"/>
        <end position="565"/>
    </location>
</feature>